<dbReference type="Pfam" id="PF07136">
    <property type="entry name" value="DUF1385"/>
    <property type="match status" value="1"/>
</dbReference>
<feature type="transmembrane region" description="Helical" evidence="1">
    <location>
        <begin position="207"/>
        <end position="226"/>
    </location>
</feature>
<dbReference type="EMBL" id="LWBR01000024">
    <property type="protein sequence ID" value="KZN96352.1"/>
    <property type="molecule type" value="Genomic_DNA"/>
</dbReference>
<keyword evidence="1" id="KW-1133">Transmembrane helix</keyword>
<comment type="caution">
    <text evidence="2">The sequence shown here is derived from an EMBL/GenBank/DDBJ whole genome shotgun (WGS) entry which is preliminary data.</text>
</comment>
<dbReference type="RefSeq" id="WP_063388111.1">
    <property type="nucleotide sequence ID" value="NZ_LWBR01000024.1"/>
</dbReference>
<feature type="transmembrane region" description="Helical" evidence="1">
    <location>
        <begin position="238"/>
        <end position="256"/>
    </location>
</feature>
<name>A0A161Y3W0_9BACI</name>
<evidence type="ECO:0000313" key="2">
    <source>
        <dbReference type="EMBL" id="KZN96352.1"/>
    </source>
</evidence>
<feature type="transmembrane region" description="Helical" evidence="1">
    <location>
        <begin position="104"/>
        <end position="130"/>
    </location>
</feature>
<proteinExistence type="predicted"/>
<dbReference type="InterPro" id="IPR010787">
    <property type="entry name" value="DUF1385"/>
</dbReference>
<keyword evidence="3" id="KW-1185">Reference proteome</keyword>
<evidence type="ECO:0008006" key="4">
    <source>
        <dbReference type="Google" id="ProtNLM"/>
    </source>
</evidence>
<feature type="transmembrane region" description="Helical" evidence="1">
    <location>
        <begin position="142"/>
        <end position="162"/>
    </location>
</feature>
<reference evidence="2 3" key="1">
    <citation type="submission" date="2016-04" db="EMBL/GenBank/DDBJ databases">
        <title>Draft genome sequence of Aeribacillus pallidus 8m3 from petroleum reservoir.</title>
        <authorList>
            <person name="Poltaraus A.B."/>
            <person name="Nazina T.N."/>
            <person name="Tourova T.P."/>
            <person name="Malakho S.M."/>
            <person name="Korshunova A.V."/>
            <person name="Sokolova D.S."/>
        </authorList>
    </citation>
    <scope>NUCLEOTIDE SEQUENCE [LARGE SCALE GENOMIC DNA]</scope>
    <source>
        <strain evidence="2 3">8m3</strain>
    </source>
</reference>
<keyword evidence="1" id="KW-0812">Transmembrane</keyword>
<accession>A0A161Y3W0</accession>
<gene>
    <name evidence="2" type="ORF">AZI98_09865</name>
</gene>
<dbReference type="Proteomes" id="UP000076476">
    <property type="component" value="Unassembled WGS sequence"/>
</dbReference>
<dbReference type="OrthoDB" id="9784805at2"/>
<dbReference type="STRING" id="33936.AZI98_09865"/>
<protein>
    <recommendedName>
        <fullName evidence="4">DUF1385 domain-containing protein</fullName>
    </recommendedName>
</protein>
<sequence length="312" mass="35506">MKNEKTMYGGQAVIEGVMFGGKHHFVTAIRRKDNSIDFFRLPRKKHPILSRFKKIPFIRGIAAIIEASANGSKHLSYSSDRYDVDPTDDEKLLSEEKKESKLSLILGAAAVGVLSFLLGKFIFTLIPVFIAEWFRPIISSDVGQILLEGFFKLLLLLAYIYFISMTPLVKRVFQYHGAEHKVINAYENGLALTVENVQKQSRLHYRCGSSFILFTVIVGVFVYLLVPTDPLWLRVVDRIALIPVVLGISFEVLQFTNKLRHKPVLKYLGYPGLWLQLLTTKEPTDDQVEVAIASFQKLLLLEEETEKMERIG</sequence>
<evidence type="ECO:0000256" key="1">
    <source>
        <dbReference type="SAM" id="Phobius"/>
    </source>
</evidence>
<evidence type="ECO:0000313" key="3">
    <source>
        <dbReference type="Proteomes" id="UP000076476"/>
    </source>
</evidence>
<dbReference type="PANTHER" id="PTHR42867">
    <property type="entry name" value="MEMBRANE PROTEIN-RELATED"/>
    <property type="match status" value="1"/>
</dbReference>
<dbReference type="AlphaFoldDB" id="A0A161Y3W0"/>
<keyword evidence="1" id="KW-0472">Membrane</keyword>
<dbReference type="PANTHER" id="PTHR42867:SF1">
    <property type="entry name" value="MEMBRANE PROTEIN-RELATED"/>
    <property type="match status" value="1"/>
</dbReference>
<organism evidence="2 3">
    <name type="scientific">Aeribacillus pallidus</name>
    <dbReference type="NCBI Taxonomy" id="33936"/>
    <lineage>
        <taxon>Bacteria</taxon>
        <taxon>Bacillati</taxon>
        <taxon>Bacillota</taxon>
        <taxon>Bacilli</taxon>
        <taxon>Bacillales</taxon>
        <taxon>Bacillaceae</taxon>
        <taxon>Aeribacillus</taxon>
    </lineage>
</organism>